<dbReference type="AlphaFoldDB" id="A0A6A0ADX9"/>
<keyword evidence="3" id="KW-0963">Cytoplasm</keyword>
<comment type="subcellular location">
    <subcellularLocation>
        <location evidence="1">Cytoplasm</location>
    </subcellularLocation>
</comment>
<dbReference type="InterPro" id="IPR008146">
    <property type="entry name" value="Gln_synth_cat_dom"/>
</dbReference>
<protein>
    <recommendedName>
        <fullName evidence="2">glutamine synthetase</fullName>
        <ecNumber evidence="2">6.3.1.2</ecNumber>
    </recommendedName>
</protein>
<organism evidence="8 9">
    <name type="scientific">Haematococcus lacustris</name>
    <name type="common">Green alga</name>
    <name type="synonym">Haematococcus pluvialis</name>
    <dbReference type="NCBI Taxonomy" id="44745"/>
    <lineage>
        <taxon>Eukaryota</taxon>
        <taxon>Viridiplantae</taxon>
        <taxon>Chlorophyta</taxon>
        <taxon>core chlorophytes</taxon>
        <taxon>Chlorophyceae</taxon>
        <taxon>CS clade</taxon>
        <taxon>Chlamydomonadales</taxon>
        <taxon>Haematococcaceae</taxon>
        <taxon>Haematococcus</taxon>
    </lineage>
</organism>
<dbReference type="Proteomes" id="UP000485058">
    <property type="component" value="Unassembled WGS sequence"/>
</dbReference>
<dbReference type="GO" id="GO:0005524">
    <property type="term" value="F:ATP binding"/>
    <property type="evidence" value="ECO:0007669"/>
    <property type="project" value="UniProtKB-KW"/>
</dbReference>
<dbReference type="GO" id="GO:0004356">
    <property type="term" value="F:glutamine synthetase activity"/>
    <property type="evidence" value="ECO:0007669"/>
    <property type="project" value="UniProtKB-EC"/>
</dbReference>
<dbReference type="GO" id="GO:0005737">
    <property type="term" value="C:cytoplasm"/>
    <property type="evidence" value="ECO:0007669"/>
    <property type="project" value="UniProtKB-SubCell"/>
</dbReference>
<feature type="non-terminal residue" evidence="8">
    <location>
        <position position="435"/>
    </location>
</feature>
<evidence type="ECO:0000256" key="2">
    <source>
        <dbReference type="ARBA" id="ARBA00012937"/>
    </source>
</evidence>
<keyword evidence="5" id="KW-0547">Nucleotide-binding</keyword>
<evidence type="ECO:0000313" key="9">
    <source>
        <dbReference type="Proteomes" id="UP000485058"/>
    </source>
</evidence>
<dbReference type="EMBL" id="BLLF01005144">
    <property type="protein sequence ID" value="GFH30782.1"/>
    <property type="molecule type" value="Genomic_DNA"/>
</dbReference>
<evidence type="ECO:0000256" key="3">
    <source>
        <dbReference type="ARBA" id="ARBA00022490"/>
    </source>
</evidence>
<gene>
    <name evidence="8" type="ORF">HaLaN_29701</name>
</gene>
<dbReference type="SUPFAM" id="SSF55931">
    <property type="entry name" value="Glutamine synthetase/guanido kinase"/>
    <property type="match status" value="1"/>
</dbReference>
<name>A0A6A0ADX9_HAELA</name>
<accession>A0A6A0ADX9</accession>
<dbReference type="Gene3D" id="3.30.590.10">
    <property type="entry name" value="Glutamine synthetase/guanido kinase, catalytic domain"/>
    <property type="match status" value="1"/>
</dbReference>
<reference evidence="8 9" key="1">
    <citation type="submission" date="2020-02" db="EMBL/GenBank/DDBJ databases">
        <title>Draft genome sequence of Haematococcus lacustris strain NIES-144.</title>
        <authorList>
            <person name="Morimoto D."/>
            <person name="Nakagawa S."/>
            <person name="Yoshida T."/>
            <person name="Sawayama S."/>
        </authorList>
    </citation>
    <scope>NUCLEOTIDE SEQUENCE [LARGE SCALE GENOMIC DNA]</scope>
    <source>
        <strain evidence="8 9">NIES-144</strain>
    </source>
</reference>
<proteinExistence type="predicted"/>
<keyword evidence="4" id="KW-0436">Ligase</keyword>
<evidence type="ECO:0000256" key="4">
    <source>
        <dbReference type="ARBA" id="ARBA00022598"/>
    </source>
</evidence>
<dbReference type="PANTHER" id="PTHR20852:SF93">
    <property type="entry name" value="GLUTAMINE SYNTHETASE CYTOSOLIC ISOZYME 1-1"/>
    <property type="match status" value="1"/>
</dbReference>
<dbReference type="GO" id="GO:0006542">
    <property type="term" value="P:glutamine biosynthetic process"/>
    <property type="evidence" value="ECO:0007669"/>
    <property type="project" value="InterPro"/>
</dbReference>
<evidence type="ECO:0000259" key="7">
    <source>
        <dbReference type="SMART" id="SM01230"/>
    </source>
</evidence>
<dbReference type="Gene3D" id="3.10.20.70">
    <property type="entry name" value="Glutamine synthetase, N-terminal domain"/>
    <property type="match status" value="1"/>
</dbReference>
<dbReference type="InterPro" id="IPR050292">
    <property type="entry name" value="Glutamine_Synthetase"/>
</dbReference>
<dbReference type="EC" id="6.3.1.2" evidence="2"/>
<sequence length="435" mass="47501">MFMVVAEHAKWKVQSFMSQPHGIRKIVHDSCNYTMDKVVLEYVWIGPLGALRSETRVLDEKPVSIEHLPIISIGAEGFQEVFLKPRKLFRDPFRGGDHLLCLCDTFQPPQVDMEDLYAPVPPLKPHPINMRVPCEDIIARASESTPVLSAKQEFCVYEEADEHSAEGTNSFWSHEYLPNHSRPSAPYGNATRMGGGGRPIKALAVGRNVSDSHLQHCLAAGVPITGTGQDRDGVWSYKLGPCTGVEFGDQVWMSRHILLRVAEGLGATVVFGSSGLNDPGCHLHVKFSTTETRQPGLGILSIKRHLAALQATHLEHTLAYGSPGRGPGSSGELGLTVPSSTLLRRSGYYIDRRPVANCDPYTVAMLLSASSLGIPMPCKLQMATQLPVAVPSSHKSGHSMCPRTAGREMWGAPSCSITSSMNTEDVLLDELDRMD</sequence>
<keyword evidence="9" id="KW-1185">Reference proteome</keyword>
<evidence type="ECO:0000256" key="1">
    <source>
        <dbReference type="ARBA" id="ARBA00004496"/>
    </source>
</evidence>
<feature type="domain" description="GS catalytic" evidence="7">
    <location>
        <begin position="127"/>
        <end position="369"/>
    </location>
</feature>
<keyword evidence="6" id="KW-0067">ATP-binding</keyword>
<comment type="caution">
    <text evidence="8">The sequence shown here is derived from an EMBL/GenBank/DDBJ whole genome shotgun (WGS) entry which is preliminary data.</text>
</comment>
<dbReference type="SMART" id="SM01230">
    <property type="entry name" value="Gln-synt_C"/>
    <property type="match status" value="1"/>
</dbReference>
<evidence type="ECO:0000256" key="5">
    <source>
        <dbReference type="ARBA" id="ARBA00022741"/>
    </source>
</evidence>
<evidence type="ECO:0000313" key="8">
    <source>
        <dbReference type="EMBL" id="GFH30782.1"/>
    </source>
</evidence>
<dbReference type="InterPro" id="IPR014746">
    <property type="entry name" value="Gln_synth/guanido_kin_cat_dom"/>
</dbReference>
<dbReference type="PANTHER" id="PTHR20852">
    <property type="entry name" value="GLUTAMINE SYNTHETASE"/>
    <property type="match status" value="1"/>
</dbReference>
<evidence type="ECO:0000256" key="6">
    <source>
        <dbReference type="ARBA" id="ARBA00022840"/>
    </source>
</evidence>
<dbReference type="InterPro" id="IPR036651">
    <property type="entry name" value="Gln_synt_N_sf"/>
</dbReference>